<dbReference type="Pfam" id="PF00135">
    <property type="entry name" value="COesterase"/>
    <property type="match status" value="1"/>
</dbReference>
<evidence type="ECO:0000259" key="6">
    <source>
        <dbReference type="Pfam" id="PF00135"/>
    </source>
</evidence>
<dbReference type="Gene3D" id="3.40.50.1820">
    <property type="entry name" value="alpha/beta hydrolase"/>
    <property type="match status" value="1"/>
</dbReference>
<dbReference type="InterPro" id="IPR019826">
    <property type="entry name" value="Carboxylesterase_B_AS"/>
</dbReference>
<dbReference type="InterPro" id="IPR050309">
    <property type="entry name" value="Type-B_Carboxylest/Lipase"/>
</dbReference>
<dbReference type="PROSITE" id="PS00122">
    <property type="entry name" value="CARBOXYLESTERASE_B_1"/>
    <property type="match status" value="1"/>
</dbReference>
<evidence type="ECO:0000256" key="1">
    <source>
        <dbReference type="ARBA" id="ARBA00005964"/>
    </source>
</evidence>
<dbReference type="InterPro" id="IPR002018">
    <property type="entry name" value="CarbesteraseB"/>
</dbReference>
<dbReference type="Proteomes" id="UP001307889">
    <property type="component" value="Chromosome 2"/>
</dbReference>
<reference evidence="7 8" key="1">
    <citation type="submission" date="2023-09" db="EMBL/GenBank/DDBJ databases">
        <title>Nesidiocoris tenuis whole genome shotgun sequence.</title>
        <authorList>
            <person name="Shibata T."/>
            <person name="Shimoda M."/>
            <person name="Kobayashi T."/>
            <person name="Uehara T."/>
        </authorList>
    </citation>
    <scope>NUCLEOTIDE SEQUENCE [LARGE SCALE GENOMIC DNA]</scope>
    <source>
        <strain evidence="7 8">Japan</strain>
    </source>
</reference>
<feature type="domain" description="Carboxylesterase type B" evidence="6">
    <location>
        <begin position="5"/>
        <end position="484"/>
    </location>
</feature>
<dbReference type="EC" id="3.1.1.-" evidence="5"/>
<keyword evidence="4" id="KW-0325">Glycoprotein</keyword>
<comment type="similarity">
    <text evidence="1 5">Belongs to the type-B carboxylesterase/lipase family.</text>
</comment>
<proteinExistence type="inferred from homology"/>
<dbReference type="EMBL" id="AP028910">
    <property type="protein sequence ID" value="BES90763.1"/>
    <property type="molecule type" value="Genomic_DNA"/>
</dbReference>
<evidence type="ECO:0000256" key="5">
    <source>
        <dbReference type="RuleBase" id="RU361235"/>
    </source>
</evidence>
<name>A0ABN7AER4_9HEMI</name>
<dbReference type="SUPFAM" id="SSF53474">
    <property type="entry name" value="alpha/beta-Hydrolases"/>
    <property type="match status" value="1"/>
</dbReference>
<evidence type="ECO:0000313" key="7">
    <source>
        <dbReference type="EMBL" id="BES90763.1"/>
    </source>
</evidence>
<accession>A0ABN7AER4</accession>
<gene>
    <name evidence="7" type="ORF">NTJ_03571</name>
</gene>
<keyword evidence="3 5" id="KW-0378">Hydrolase</keyword>
<keyword evidence="2" id="KW-0719">Serine esterase</keyword>
<protein>
    <recommendedName>
        <fullName evidence="5">Carboxylic ester hydrolase</fullName>
        <ecNumber evidence="5">3.1.1.-</ecNumber>
    </recommendedName>
</protein>
<organism evidence="7 8">
    <name type="scientific">Nesidiocoris tenuis</name>
    <dbReference type="NCBI Taxonomy" id="355587"/>
    <lineage>
        <taxon>Eukaryota</taxon>
        <taxon>Metazoa</taxon>
        <taxon>Ecdysozoa</taxon>
        <taxon>Arthropoda</taxon>
        <taxon>Hexapoda</taxon>
        <taxon>Insecta</taxon>
        <taxon>Pterygota</taxon>
        <taxon>Neoptera</taxon>
        <taxon>Paraneoptera</taxon>
        <taxon>Hemiptera</taxon>
        <taxon>Heteroptera</taxon>
        <taxon>Panheteroptera</taxon>
        <taxon>Cimicomorpha</taxon>
        <taxon>Miridae</taxon>
        <taxon>Dicyphina</taxon>
        <taxon>Nesidiocoris</taxon>
    </lineage>
</organism>
<dbReference type="PANTHER" id="PTHR11559">
    <property type="entry name" value="CARBOXYLESTERASE"/>
    <property type="match status" value="1"/>
</dbReference>
<dbReference type="InterPro" id="IPR029058">
    <property type="entry name" value="AB_hydrolase_fold"/>
</dbReference>
<evidence type="ECO:0000256" key="4">
    <source>
        <dbReference type="ARBA" id="ARBA00023180"/>
    </source>
</evidence>
<evidence type="ECO:0000313" key="8">
    <source>
        <dbReference type="Proteomes" id="UP001307889"/>
    </source>
</evidence>
<evidence type="ECO:0000256" key="3">
    <source>
        <dbReference type="ARBA" id="ARBA00022801"/>
    </source>
</evidence>
<sequence length="531" mass="59209">MYEGYMMTSTENRTFLAFSGIRYAKPPIGELRFKPPVPIEPLTEVQKAFEEGSPCIQINALDFSNPNKITGDEDCLFLNIYTHDVKGRYPVMLWIHGGGFKFGSGGKSDYGPEFLMNEDVVLVTINYRLGAFGFASLENEILPGNMGLKDQEEAIRWVKQNIATFGGDPNQITLFGQSAGGASVSLHLKGRMSGLVSRGIAQSGTALCPWAVGWPGDVRSVTKDVATLVGCNLFSRDQQIVECLRSTPPTRLIRATQLLSVVNGILFKPVIEPNGPVRMDPWQMPPSKLPLMVSHTSYEGGFPLSLLHRAKRTALWFINLLFNELMPLLLSYNNTAPDPSYVSQKIRQFYFGDKRISMDTVKNLIEAVTDAEWASPVHIEIERHAGTKYAYIFDYSGTKDIYDLLGTQDFRFGPMHIDDIPYLFKNSQLDLTQVGAQQDLAMSKKIVKMCTRFARGLDPTPEGTIGTDWGKKTESRGYLFLSRNSSNILVRCATVYLLLVLSRVSLLQLVNAITQWILPARLAQNHSVIEA</sequence>
<evidence type="ECO:0000256" key="2">
    <source>
        <dbReference type="ARBA" id="ARBA00022487"/>
    </source>
</evidence>
<keyword evidence="8" id="KW-1185">Reference proteome</keyword>